<dbReference type="PANTHER" id="PTHR30195">
    <property type="entry name" value="TYPE I SITE-SPECIFIC DEOXYRIBONUCLEASE PROTEIN SUBUNIT M AND R"/>
    <property type="match status" value="1"/>
</dbReference>
<keyword evidence="4" id="KW-0540">Nuclease</keyword>
<dbReference type="Pfam" id="PF11867">
    <property type="entry name" value="T1RH-like_C"/>
    <property type="match status" value="1"/>
</dbReference>
<dbReference type="Pfam" id="PF18766">
    <property type="entry name" value="SWI2_SNF2"/>
    <property type="match status" value="1"/>
</dbReference>
<organism evidence="13">
    <name type="scientific">Nakamurella sp. A5-74</name>
    <dbReference type="NCBI Taxonomy" id="3158264"/>
    <lineage>
        <taxon>Bacteria</taxon>
        <taxon>Bacillati</taxon>
        <taxon>Actinomycetota</taxon>
        <taxon>Actinomycetes</taxon>
        <taxon>Nakamurellales</taxon>
        <taxon>Nakamurellaceae</taxon>
        <taxon>Nakamurella</taxon>
    </lineage>
</organism>
<dbReference type="NCBIfam" id="TIGR00348">
    <property type="entry name" value="hsdR"/>
    <property type="match status" value="1"/>
</dbReference>
<evidence type="ECO:0000256" key="4">
    <source>
        <dbReference type="ARBA" id="ARBA00022722"/>
    </source>
</evidence>
<comment type="subunit">
    <text evidence="3 11">The type I restriction/modification system is composed of three polypeptides R, M and S.</text>
</comment>
<keyword evidence="6 11" id="KW-0680">Restriction system</keyword>
<comment type="catalytic activity">
    <reaction evidence="1 11">
        <text>Endonucleolytic cleavage of DNA to give random double-stranded fragments with terminal 5'-phosphates, ATP is simultaneously hydrolyzed.</text>
        <dbReference type="EC" id="3.1.21.3"/>
    </reaction>
</comment>
<dbReference type="CDD" id="cd18030">
    <property type="entry name" value="DEXHc_RE_I_HsdR"/>
    <property type="match status" value="1"/>
</dbReference>
<dbReference type="PANTHER" id="PTHR30195:SF15">
    <property type="entry name" value="TYPE I RESTRICTION ENZYME HINDI ENDONUCLEASE SUBUNIT"/>
    <property type="match status" value="1"/>
</dbReference>
<comment type="function">
    <text evidence="11">Subunit R is required for both nuclease and ATPase activities, but not for modification.</text>
</comment>
<dbReference type="Gene3D" id="3.90.1570.50">
    <property type="match status" value="1"/>
</dbReference>
<dbReference type="AlphaFoldDB" id="A0AAU8DWN6"/>
<dbReference type="REBASE" id="844067">
    <property type="entry name" value="NspA574ORF21730P"/>
</dbReference>
<dbReference type="InterPro" id="IPR040980">
    <property type="entry name" value="SWI2_SNF2"/>
</dbReference>
<evidence type="ECO:0000256" key="10">
    <source>
        <dbReference type="ARBA" id="ARBA00023125"/>
    </source>
</evidence>
<name>A0AAU8DWN6_9ACTN</name>
<dbReference type="RefSeq" id="WP_353651619.1">
    <property type="nucleotide sequence ID" value="NZ_CP159218.1"/>
</dbReference>
<dbReference type="Pfam" id="PF04313">
    <property type="entry name" value="HSDR_N"/>
    <property type="match status" value="1"/>
</dbReference>
<accession>A0AAU8DWN6</accession>
<comment type="similarity">
    <text evidence="2 11">Belongs to the HsdR family.</text>
</comment>
<gene>
    <name evidence="13" type="ORF">ABLG96_21705</name>
</gene>
<dbReference type="InterPro" id="IPR014001">
    <property type="entry name" value="Helicase_ATP-bd"/>
</dbReference>
<evidence type="ECO:0000256" key="7">
    <source>
        <dbReference type="ARBA" id="ARBA00022759"/>
    </source>
</evidence>
<evidence type="ECO:0000256" key="11">
    <source>
        <dbReference type="RuleBase" id="RU364115"/>
    </source>
</evidence>
<evidence type="ECO:0000256" key="6">
    <source>
        <dbReference type="ARBA" id="ARBA00022747"/>
    </source>
</evidence>
<dbReference type="InterPro" id="IPR027417">
    <property type="entry name" value="P-loop_NTPase"/>
</dbReference>
<evidence type="ECO:0000256" key="1">
    <source>
        <dbReference type="ARBA" id="ARBA00000851"/>
    </source>
</evidence>
<dbReference type="Pfam" id="PF22679">
    <property type="entry name" value="T1R_D3-like"/>
    <property type="match status" value="1"/>
</dbReference>
<dbReference type="EMBL" id="CP159218">
    <property type="protein sequence ID" value="XCG66016.1"/>
    <property type="molecule type" value="Genomic_DNA"/>
</dbReference>
<evidence type="ECO:0000256" key="5">
    <source>
        <dbReference type="ARBA" id="ARBA00022741"/>
    </source>
</evidence>
<keyword evidence="7 13" id="KW-0255">Endonuclease</keyword>
<dbReference type="InterPro" id="IPR007409">
    <property type="entry name" value="Restrct_endonuc_type1_HsdR_N"/>
</dbReference>
<evidence type="ECO:0000256" key="2">
    <source>
        <dbReference type="ARBA" id="ARBA00008598"/>
    </source>
</evidence>
<evidence type="ECO:0000256" key="3">
    <source>
        <dbReference type="ARBA" id="ARBA00011296"/>
    </source>
</evidence>
<dbReference type="GO" id="GO:0009307">
    <property type="term" value="P:DNA restriction-modification system"/>
    <property type="evidence" value="ECO:0007669"/>
    <property type="project" value="UniProtKB-KW"/>
</dbReference>
<dbReference type="InterPro" id="IPR004473">
    <property type="entry name" value="Restrct_endonuc_typeI_HsdR"/>
</dbReference>
<dbReference type="Gene3D" id="3.40.50.300">
    <property type="entry name" value="P-loop containing nucleotide triphosphate hydrolases"/>
    <property type="match status" value="2"/>
</dbReference>
<keyword evidence="10 11" id="KW-0238">DNA-binding</keyword>
<dbReference type="PROSITE" id="PS51192">
    <property type="entry name" value="HELICASE_ATP_BIND_1"/>
    <property type="match status" value="1"/>
</dbReference>
<dbReference type="InterPro" id="IPR051268">
    <property type="entry name" value="Type-I_R_enzyme_R_subunit"/>
</dbReference>
<evidence type="ECO:0000256" key="8">
    <source>
        <dbReference type="ARBA" id="ARBA00022801"/>
    </source>
</evidence>
<dbReference type="EC" id="3.1.21.3" evidence="11"/>
<dbReference type="CDD" id="cd22332">
    <property type="entry name" value="HsdR_N"/>
    <property type="match status" value="1"/>
</dbReference>
<evidence type="ECO:0000256" key="9">
    <source>
        <dbReference type="ARBA" id="ARBA00022840"/>
    </source>
</evidence>
<keyword evidence="9 11" id="KW-0067">ATP-binding</keyword>
<dbReference type="InterPro" id="IPR055180">
    <property type="entry name" value="HsdR_RecA-like_helicase_dom_2"/>
</dbReference>
<keyword evidence="8 11" id="KW-0378">Hydrolase</keyword>
<dbReference type="GO" id="GO:0003677">
    <property type="term" value="F:DNA binding"/>
    <property type="evidence" value="ECO:0007669"/>
    <property type="project" value="UniProtKB-KW"/>
</dbReference>
<sequence>MSTTESDWSHFTADILAELGWEPMSGEQIAPGSGERENWAELAIPGRLAVALRELNPQVPTTHLDEAVATVLAVKSNDAITENQRIHDWLVGGFRGITYVDDDGQERTPTIELISSDPDRNHWLVATEVTIRRAEHHRRFDLVLYCNGLPVSIIELKKAGRADAGPAEAHAQLVTYLEEFPTAFRFAVFDLASDGLDARYGTPFTPFHHWSPWNVDDDGGEVDSAAVDAHGETVLPLETALYGLYNQLRFLQLLLSFTAFDGGEAPAKRIAKPHQYFAVTKAVASTIHAVESDGKAGVVWHTQGSGKSMEMELYAARIMRHPKMLNPTIVVITDRKELDGQLYDAFQRSRLLPEQPVKITSRTQLRRELTERVTGGIFFTTLQKFGRSTAERGAGEEHPLLSDRRNIVVVVDEAHRSHYDDLDGYARHLKDALPRATLIAFTGTPISFEDRNTQAVFGEYIDIYDLTRAVADGATVPVYFEPRLIKVALAEGVTEEDLDRAADDATSALDDVERAQIEGSVAQVNAVYGAPARMAALAADLVAHWESRRALMQPMIEAPGKAMIVGATREICVRLYDAIVALRPDWHSDDLTTGKIKVVFSGTPSDPPHLRAHVRRDSENKAIKERVRDVGDELELVIVKDMMLTGFDSPPLHTLYLDRPLKGALLMQTLARVNRTFRGKDAGLLVGYAPLIDNLQRALKEYSPRDQQERPIGQNIEEAAALAMTLIGEIREMLKGVEWRSRVMNGKPMTFAKTAQLVTNYLRDPQTPGNQVVEGEDRLSDRYRTRSRALMSAWALASGSEALQVLRGEVQFYEEVRVYMAKYDAAAARAEGRPVPEEIERLLRALIADSTETGEVIDIYQAAGLEKPALSDLTPAYSDKAQRAANPHLAIEALRKTVLEESRSATRSNTIRQRAFSERVAELMRKYTNQQLTAAEVIAAMIELAKEVAAETNRGKKFDPPLSEDELSFYDAVAENESAVTDLGGDVLARIARELVAVMRRDVRTDWTVRDDVRAKLRSSIKRLLVKYDYPPDKQPGATRLVLEQMELMAGRYVGEQR</sequence>
<evidence type="ECO:0000259" key="12">
    <source>
        <dbReference type="PROSITE" id="PS51192"/>
    </source>
</evidence>
<dbReference type="InterPro" id="IPR021810">
    <property type="entry name" value="T1RH-like_C"/>
</dbReference>
<keyword evidence="5 11" id="KW-0547">Nucleotide-binding</keyword>
<reference evidence="13" key="1">
    <citation type="submission" date="2024-05" db="EMBL/GenBank/DDBJ databases">
        <authorList>
            <person name="Cai S.Y."/>
            <person name="Jin L.M."/>
            <person name="Li H.R."/>
        </authorList>
    </citation>
    <scope>NUCLEOTIDE SEQUENCE</scope>
    <source>
        <strain evidence="13">A5-74</strain>
    </source>
</reference>
<dbReference type="GO" id="GO:0009035">
    <property type="term" value="F:type I site-specific deoxyribonuclease activity"/>
    <property type="evidence" value="ECO:0007669"/>
    <property type="project" value="UniProtKB-EC"/>
</dbReference>
<dbReference type="CDD" id="cd18800">
    <property type="entry name" value="SF2_C_EcoR124I-like"/>
    <property type="match status" value="1"/>
</dbReference>
<proteinExistence type="inferred from homology"/>
<dbReference type="GO" id="GO:0005524">
    <property type="term" value="F:ATP binding"/>
    <property type="evidence" value="ECO:0007669"/>
    <property type="project" value="UniProtKB-KW"/>
</dbReference>
<protein>
    <recommendedName>
        <fullName evidence="11">Type I restriction enzyme endonuclease subunit</fullName>
        <shortName evidence="11">R protein</shortName>
        <ecNumber evidence="11">3.1.21.3</ecNumber>
    </recommendedName>
</protein>
<dbReference type="SUPFAM" id="SSF52540">
    <property type="entry name" value="P-loop containing nucleoside triphosphate hydrolases"/>
    <property type="match status" value="2"/>
</dbReference>
<evidence type="ECO:0000313" key="13">
    <source>
        <dbReference type="EMBL" id="XCG66016.1"/>
    </source>
</evidence>
<feature type="domain" description="Helicase ATP-binding" evidence="12">
    <location>
        <begin position="288"/>
        <end position="463"/>
    </location>
</feature>
<dbReference type="SMART" id="SM00487">
    <property type="entry name" value="DEXDc"/>
    <property type="match status" value="1"/>
</dbReference>